<sequence>MLFKAQCALAQSRLAHQAQSDRHTGSGVRLNGKNVPSTPCATHKSANLRRKKAGTISAGQLGDCVRTNTFIVVNSMMGYKASFRFAALATFLTREPNESLLCTGWNWLPGRHHEEVVQLGDYYYYYYKLAVSSLQIQLMPVGLSGALSNLVEFWLLRNKCSLLEPEVLFQTRPNMIHKIGAENG</sequence>
<dbReference type="GeneID" id="20325089"/>
<dbReference type="OrthoDB" id="10549521at2759"/>
<gene>
    <name evidence="1" type="ORF">T265_10921</name>
</gene>
<dbReference type="RefSeq" id="XP_009175701.1">
    <property type="nucleotide sequence ID" value="XM_009177437.1"/>
</dbReference>
<proteinExistence type="predicted"/>
<name>A0A074ZBF0_OPIVI</name>
<protein>
    <submittedName>
        <fullName evidence="1">Uncharacterized protein</fullName>
    </submittedName>
</protein>
<dbReference type="EMBL" id="KL597044">
    <property type="protein sequence ID" value="KER20550.1"/>
    <property type="molecule type" value="Genomic_DNA"/>
</dbReference>
<keyword evidence="2" id="KW-1185">Reference proteome</keyword>
<accession>A0A074ZBF0</accession>
<evidence type="ECO:0000313" key="2">
    <source>
        <dbReference type="Proteomes" id="UP000054324"/>
    </source>
</evidence>
<reference evidence="1 2" key="1">
    <citation type="submission" date="2013-11" db="EMBL/GenBank/DDBJ databases">
        <title>Opisthorchis viverrini - life in the bile duct.</title>
        <authorList>
            <person name="Young N.D."/>
            <person name="Nagarajan N."/>
            <person name="Lin S.J."/>
            <person name="Korhonen P.K."/>
            <person name="Jex A.R."/>
            <person name="Hall R.S."/>
            <person name="Safavi-Hemami H."/>
            <person name="Kaewkong W."/>
            <person name="Bertrand D."/>
            <person name="Gao S."/>
            <person name="Seet Q."/>
            <person name="Wongkham S."/>
            <person name="Teh B.T."/>
            <person name="Wongkham C."/>
            <person name="Intapan P.M."/>
            <person name="Maleewong W."/>
            <person name="Yang X."/>
            <person name="Hu M."/>
            <person name="Wang Z."/>
            <person name="Hofmann A."/>
            <person name="Sternberg P.W."/>
            <person name="Tan P."/>
            <person name="Wang J."/>
            <person name="Gasser R.B."/>
        </authorList>
    </citation>
    <scope>NUCLEOTIDE SEQUENCE [LARGE SCALE GENOMIC DNA]</scope>
</reference>
<dbReference type="AlphaFoldDB" id="A0A074ZBF0"/>
<organism evidence="1 2">
    <name type="scientific">Opisthorchis viverrini</name>
    <name type="common">Southeast Asian liver fluke</name>
    <dbReference type="NCBI Taxonomy" id="6198"/>
    <lineage>
        <taxon>Eukaryota</taxon>
        <taxon>Metazoa</taxon>
        <taxon>Spiralia</taxon>
        <taxon>Lophotrochozoa</taxon>
        <taxon>Platyhelminthes</taxon>
        <taxon>Trematoda</taxon>
        <taxon>Digenea</taxon>
        <taxon>Opisthorchiida</taxon>
        <taxon>Opisthorchiata</taxon>
        <taxon>Opisthorchiidae</taxon>
        <taxon>Opisthorchis</taxon>
    </lineage>
</organism>
<dbReference type="KEGG" id="ovi:T265_10921"/>
<evidence type="ECO:0000313" key="1">
    <source>
        <dbReference type="EMBL" id="KER20550.1"/>
    </source>
</evidence>
<dbReference type="Proteomes" id="UP000054324">
    <property type="component" value="Unassembled WGS sequence"/>
</dbReference>
<dbReference type="STRING" id="6198.A0A074ZBF0"/>
<dbReference type="CTD" id="20325089"/>